<sequence length="58" mass="6044">SVAVKNTLSITAGEVIELTCGASTLRMDSSGKITIQGTEFKFEASGPVQITGKDIDLN</sequence>
<name>A0ABU4SEW7_9GAMM</name>
<comment type="caution">
    <text evidence="1">The sequence shown here is derived from an EMBL/GenBank/DDBJ whole genome shotgun (WGS) entry which is preliminary data.</text>
</comment>
<dbReference type="EMBL" id="VCDN01000126">
    <property type="protein sequence ID" value="MDX7989337.1"/>
    <property type="molecule type" value="Genomic_DNA"/>
</dbReference>
<proteinExistence type="predicted"/>
<evidence type="ECO:0000313" key="2">
    <source>
        <dbReference type="Proteomes" id="UP001271890"/>
    </source>
</evidence>
<dbReference type="Proteomes" id="UP001271890">
    <property type="component" value="Unassembled WGS sequence"/>
</dbReference>
<accession>A0ABU4SEW7</accession>
<reference evidence="2" key="1">
    <citation type="journal article" date="2024" name="Toxins">
        <title>Genome Sequence Analysis of Native Xenorhabdus Strains Isolated from Entomopathogenic Nematodes in Argentina.</title>
        <authorList>
            <person name="Palma L."/>
            <person name="Frizzo L."/>
            <person name="Kaiser S."/>
            <person name="Berry C."/>
            <person name="Caballero P."/>
            <person name="Bode H.B."/>
            <person name="Del Valle E.E."/>
        </authorList>
    </citation>
    <scope>NUCLEOTIDE SEQUENCE [LARGE SCALE GENOMIC DNA]</scope>
    <source>
        <strain evidence="2">12</strain>
    </source>
</reference>
<keyword evidence="2" id="KW-1185">Reference proteome</keyword>
<gene>
    <name evidence="1" type="ORF">FE392_18890</name>
</gene>
<feature type="non-terminal residue" evidence="1">
    <location>
        <position position="1"/>
    </location>
</feature>
<protein>
    <submittedName>
        <fullName evidence="1">VgrG</fullName>
    </submittedName>
</protein>
<evidence type="ECO:0000313" key="1">
    <source>
        <dbReference type="EMBL" id="MDX7989337.1"/>
    </source>
</evidence>
<organism evidence="1 2">
    <name type="scientific">Xenorhabdus santafensis</name>
    <dbReference type="NCBI Taxonomy" id="2582833"/>
    <lineage>
        <taxon>Bacteria</taxon>
        <taxon>Pseudomonadati</taxon>
        <taxon>Pseudomonadota</taxon>
        <taxon>Gammaproteobacteria</taxon>
        <taxon>Enterobacterales</taxon>
        <taxon>Morganellaceae</taxon>
        <taxon>Xenorhabdus</taxon>
    </lineage>
</organism>